<keyword evidence="1" id="KW-0378">Hydrolase</keyword>
<protein>
    <submittedName>
        <fullName evidence="1">Protease s28 pro-x carboxypeptidase-related</fullName>
    </submittedName>
</protein>
<proteinExistence type="predicted"/>
<evidence type="ECO:0000313" key="1">
    <source>
        <dbReference type="EMBL" id="KAI4457719.1"/>
    </source>
</evidence>
<evidence type="ECO:0000313" key="2">
    <source>
        <dbReference type="Proteomes" id="UP001056778"/>
    </source>
</evidence>
<name>A0ACB9STA3_HOLOL</name>
<organism evidence="1 2">
    <name type="scientific">Holotrichia oblita</name>
    <name type="common">Chafer beetle</name>
    <dbReference type="NCBI Taxonomy" id="644536"/>
    <lineage>
        <taxon>Eukaryota</taxon>
        <taxon>Metazoa</taxon>
        <taxon>Ecdysozoa</taxon>
        <taxon>Arthropoda</taxon>
        <taxon>Hexapoda</taxon>
        <taxon>Insecta</taxon>
        <taxon>Pterygota</taxon>
        <taxon>Neoptera</taxon>
        <taxon>Endopterygota</taxon>
        <taxon>Coleoptera</taxon>
        <taxon>Polyphaga</taxon>
        <taxon>Scarabaeiformia</taxon>
        <taxon>Scarabaeidae</taxon>
        <taxon>Melolonthinae</taxon>
        <taxon>Holotrichia</taxon>
    </lineage>
</organism>
<comment type="caution">
    <text evidence="1">The sequence shown here is derived from an EMBL/GenBank/DDBJ whole genome shotgun (WGS) entry which is preliminary data.</text>
</comment>
<gene>
    <name evidence="1" type="ORF">MML48_7g00009329</name>
</gene>
<keyword evidence="1" id="KW-0121">Carboxypeptidase</keyword>
<accession>A0ACB9STA3</accession>
<keyword evidence="2" id="KW-1185">Reference proteome</keyword>
<keyword evidence="1" id="KW-0645">Protease</keyword>
<dbReference type="EMBL" id="CM043021">
    <property type="protein sequence ID" value="KAI4457719.1"/>
    <property type="molecule type" value="Genomic_DNA"/>
</dbReference>
<dbReference type="Proteomes" id="UP001056778">
    <property type="component" value="Chromosome 7"/>
</dbReference>
<reference evidence="1" key="1">
    <citation type="submission" date="2022-04" db="EMBL/GenBank/DDBJ databases">
        <title>Chromosome-scale genome assembly of Holotrichia oblita Faldermann.</title>
        <authorList>
            <person name="Rongchong L."/>
        </authorList>
    </citation>
    <scope>NUCLEOTIDE SEQUENCE</scope>
    <source>
        <strain evidence="1">81SQS9</strain>
    </source>
</reference>
<sequence length="533" mass="60295">MRGGKYSNPKYRKLGEHSVSKAEGVRKLANDALSRDVKDKLGVIVAITLVIVLESDEAKDEITDEEYVCDGSRTHTKISLKTGQRSHIEKFRQGPPPLEGTLNRAAQPKTDWITQRIDHFDPTNLETWSMRYMYNDEFYVEGGPMFIFLGGEWEISAGYLMTGQMYDMAEEHNGYMFYTEHRYYGQSFPTKDICTYNLQFENADQALADIAYFIEYQKSKIAGMENSKVVVVGGSYSAMLATWMRVKYPHLVDAALSSSAPLRAVADFYEYYEVVAKSLEEVSEECVSTIAEAMDEIDTRFQTESGVADVSNLLGMENPVNASEPNRSYFFSTLASPFAQLVQYASGTDLEDACSTLLSYEGTAFEKFISYINMYYHPYTITDYDYYVSYLSNPRITSGIYRQWYYQTCTEYGFYQTASSTKQPFKNFGVDLFIKLCEDAFEIPQEVLDLGIERTNLLYGSVAPEVTRVVSTHGTVDPWHPLGVLNDVNPEAPVFVINGASHCADLSSLRSSDSAEMINAKTKVKEYIAEWIS</sequence>